<dbReference type="InterPro" id="IPR006076">
    <property type="entry name" value="FAD-dep_OxRdtase"/>
</dbReference>
<dbReference type="Pfam" id="PF01266">
    <property type="entry name" value="DAO"/>
    <property type="match status" value="1"/>
</dbReference>
<protein>
    <submittedName>
        <fullName evidence="3">FAD-dependent oxidoreductase</fullName>
    </submittedName>
</protein>
<gene>
    <name evidence="3" type="ORF">EOD42_13680</name>
</gene>
<dbReference type="PANTHER" id="PTHR13847:SF289">
    <property type="entry name" value="GLYCINE OXIDASE"/>
    <property type="match status" value="1"/>
</dbReference>
<feature type="domain" description="FAD dependent oxidoreductase" evidence="2">
    <location>
        <begin position="10"/>
        <end position="400"/>
    </location>
</feature>
<dbReference type="InterPro" id="IPR036188">
    <property type="entry name" value="FAD/NAD-bd_sf"/>
</dbReference>
<organism evidence="3 4">
    <name type="scientific">Rhodovarius crocodyli</name>
    <dbReference type="NCBI Taxonomy" id="1979269"/>
    <lineage>
        <taxon>Bacteria</taxon>
        <taxon>Pseudomonadati</taxon>
        <taxon>Pseudomonadota</taxon>
        <taxon>Alphaproteobacteria</taxon>
        <taxon>Acetobacterales</taxon>
        <taxon>Roseomonadaceae</taxon>
        <taxon>Rhodovarius</taxon>
    </lineage>
</organism>
<dbReference type="AlphaFoldDB" id="A0A437MEX4"/>
<keyword evidence="4" id="KW-1185">Reference proteome</keyword>
<dbReference type="GO" id="GO:0005737">
    <property type="term" value="C:cytoplasm"/>
    <property type="evidence" value="ECO:0007669"/>
    <property type="project" value="TreeGrafter"/>
</dbReference>
<dbReference type="Gene3D" id="3.50.50.60">
    <property type="entry name" value="FAD/NAD(P)-binding domain"/>
    <property type="match status" value="2"/>
</dbReference>
<accession>A0A437MEX4</accession>
<name>A0A437MEX4_9PROT</name>
<evidence type="ECO:0000256" key="1">
    <source>
        <dbReference type="ARBA" id="ARBA00023002"/>
    </source>
</evidence>
<dbReference type="Gene3D" id="3.30.9.10">
    <property type="entry name" value="D-Amino Acid Oxidase, subunit A, domain 2"/>
    <property type="match status" value="1"/>
</dbReference>
<evidence type="ECO:0000313" key="4">
    <source>
        <dbReference type="Proteomes" id="UP000282957"/>
    </source>
</evidence>
<dbReference type="EMBL" id="SACL01000004">
    <property type="protein sequence ID" value="RVT96165.1"/>
    <property type="molecule type" value="Genomic_DNA"/>
</dbReference>
<sequence>MWPMQNETSRVIVVGAGVVGLAVAWHLARGGASVTVLDPEEPGSGASSGNAGAISSSSVAPLAMPGILKQVPGMLLKADGALRIPPTYFPKLVPWLARFLAAARPARVEEIADALAFLQGSAVEQHRAMLAEEGAPELMRETGQLHLYFDDAHLAKDAGGWALRRKYGQKIEYLRGAALHEFQPGLSPQYQLGVLMPDLGASTNPRRHAEVFARGVRRMGGQILHGRALALTTEGGRVTGVSTPEGIMRADQVVLAAGAWSAELLRPLGYRIPLESQRGYHVVLPKSGLDLPRIVVAADRKAFISPMEMGVRVAGTVEFGGLTRAPDPRRAAFLMQDIKRVFPAASTEGAEGFWMGHRPCLPDSLPVIGPVKSWPGLWCAFGHGHLGLTGSAPTGALLARAMLGPKPNTDFSAFAPERFA</sequence>
<dbReference type="GO" id="GO:0016491">
    <property type="term" value="F:oxidoreductase activity"/>
    <property type="evidence" value="ECO:0007669"/>
    <property type="project" value="UniProtKB-KW"/>
</dbReference>
<evidence type="ECO:0000259" key="2">
    <source>
        <dbReference type="Pfam" id="PF01266"/>
    </source>
</evidence>
<keyword evidence="1" id="KW-0560">Oxidoreductase</keyword>
<dbReference type="Proteomes" id="UP000282957">
    <property type="component" value="Unassembled WGS sequence"/>
</dbReference>
<evidence type="ECO:0000313" key="3">
    <source>
        <dbReference type="EMBL" id="RVT96165.1"/>
    </source>
</evidence>
<proteinExistence type="predicted"/>
<dbReference type="SUPFAM" id="SSF54373">
    <property type="entry name" value="FAD-linked reductases, C-terminal domain"/>
    <property type="match status" value="1"/>
</dbReference>
<reference evidence="3 4" key="1">
    <citation type="submission" date="2019-01" db="EMBL/GenBank/DDBJ databases">
        <authorList>
            <person name="Chen W.-M."/>
        </authorList>
    </citation>
    <scope>NUCLEOTIDE SEQUENCE [LARGE SCALE GENOMIC DNA]</scope>
    <source>
        <strain evidence="3 4">CCP-6</strain>
    </source>
</reference>
<dbReference type="OrthoDB" id="9805337at2"/>
<comment type="caution">
    <text evidence="3">The sequence shown here is derived from an EMBL/GenBank/DDBJ whole genome shotgun (WGS) entry which is preliminary data.</text>
</comment>
<dbReference type="PANTHER" id="PTHR13847">
    <property type="entry name" value="SARCOSINE DEHYDROGENASE-RELATED"/>
    <property type="match status" value="1"/>
</dbReference>
<dbReference type="SUPFAM" id="SSF51905">
    <property type="entry name" value="FAD/NAD(P)-binding domain"/>
    <property type="match status" value="1"/>
</dbReference>